<dbReference type="Pfam" id="PF01590">
    <property type="entry name" value="GAF"/>
    <property type="match status" value="1"/>
</dbReference>
<dbReference type="PROSITE" id="PS00126">
    <property type="entry name" value="PDEASE_I_1"/>
    <property type="match status" value="1"/>
</dbReference>
<dbReference type="PRINTS" id="PR00387">
    <property type="entry name" value="PDIESTERASE1"/>
</dbReference>
<protein>
    <recommendedName>
        <fullName evidence="6">Phosphodiesterase</fullName>
        <ecNumber evidence="6">3.1.4.-</ecNumber>
    </recommendedName>
</protein>
<accession>A0AAD5U4Z1</accession>
<dbReference type="SMART" id="SM00065">
    <property type="entry name" value="GAF"/>
    <property type="match status" value="1"/>
</dbReference>
<dbReference type="Pfam" id="PF00233">
    <property type="entry name" value="PDEase_I"/>
    <property type="match status" value="1"/>
</dbReference>
<keyword evidence="2 6" id="KW-0378">Hydrolase</keyword>
<evidence type="ECO:0000256" key="5">
    <source>
        <dbReference type="PIRSR" id="PIRSR623088-3"/>
    </source>
</evidence>
<dbReference type="InterPro" id="IPR036971">
    <property type="entry name" value="PDEase_catalytic_dom_sf"/>
</dbReference>
<feature type="binding site" evidence="5">
    <location>
        <position position="2015"/>
    </location>
    <ligand>
        <name>Zn(2+)</name>
        <dbReference type="ChEBI" id="CHEBI:29105"/>
        <label>1</label>
    </ligand>
</feature>
<name>A0AAD5U4Z1_9FUNG</name>
<evidence type="ECO:0000313" key="10">
    <source>
        <dbReference type="EMBL" id="KAJ3224589.1"/>
    </source>
</evidence>
<feature type="binding site" evidence="5">
    <location>
        <position position="1904"/>
    </location>
    <ligand>
        <name>Zn(2+)</name>
        <dbReference type="ChEBI" id="CHEBI:29105"/>
        <label>1</label>
    </ligand>
</feature>
<dbReference type="InterPro" id="IPR041664">
    <property type="entry name" value="AAA_16"/>
</dbReference>
<evidence type="ECO:0000256" key="6">
    <source>
        <dbReference type="RuleBase" id="RU363067"/>
    </source>
</evidence>
<dbReference type="GO" id="GO:0004672">
    <property type="term" value="F:protein kinase activity"/>
    <property type="evidence" value="ECO:0007669"/>
    <property type="project" value="InterPro"/>
</dbReference>
<dbReference type="SUPFAM" id="SSF56112">
    <property type="entry name" value="Protein kinase-like (PK-like)"/>
    <property type="match status" value="1"/>
</dbReference>
<feature type="domain" description="PDEase" evidence="9">
    <location>
        <begin position="1787"/>
        <end position="2111"/>
    </location>
</feature>
<feature type="binding site" evidence="4">
    <location>
        <begin position="1862"/>
        <end position="1866"/>
    </location>
    <ligand>
        <name>AMP</name>
        <dbReference type="ChEBI" id="CHEBI:456215"/>
    </ligand>
</feature>
<comment type="similarity">
    <text evidence="6">Belongs to the cyclic nucleotide phosphodiesterase family.</text>
</comment>
<feature type="binding site" evidence="5">
    <location>
        <position position="1904"/>
    </location>
    <ligand>
        <name>Zn(2+)</name>
        <dbReference type="ChEBI" id="CHEBI:29105"/>
        <label>2</label>
    </ligand>
</feature>
<dbReference type="Proteomes" id="UP001211065">
    <property type="component" value="Unassembled WGS sequence"/>
</dbReference>
<dbReference type="SUPFAM" id="SSF109604">
    <property type="entry name" value="HD-domain/PDEase-like"/>
    <property type="match status" value="1"/>
</dbReference>
<dbReference type="InterPro" id="IPR003018">
    <property type="entry name" value="GAF"/>
</dbReference>
<comment type="caution">
    <text evidence="10">The sequence shown here is derived from an EMBL/GenBank/DDBJ whole genome shotgun (WGS) entry which is preliminary data.</text>
</comment>
<feature type="binding site" evidence="4">
    <location>
        <position position="1904"/>
    </location>
    <ligand>
        <name>AMP</name>
        <dbReference type="ChEBI" id="CHEBI:456215"/>
    </ligand>
</feature>
<keyword evidence="11" id="KW-1185">Reference proteome</keyword>
<keyword evidence="1 5" id="KW-0479">Metal-binding</keyword>
<feature type="compositionally biased region" description="Polar residues" evidence="7">
    <location>
        <begin position="2176"/>
        <end position="2207"/>
    </location>
</feature>
<dbReference type="Pfam" id="PF00069">
    <property type="entry name" value="Pkinase"/>
    <property type="match status" value="1"/>
</dbReference>
<dbReference type="CDD" id="cd14014">
    <property type="entry name" value="STKc_PknB_like"/>
    <property type="match status" value="1"/>
</dbReference>
<dbReference type="EC" id="3.1.4.-" evidence="6"/>
<evidence type="ECO:0000259" key="9">
    <source>
        <dbReference type="PROSITE" id="PS51845"/>
    </source>
</evidence>
<dbReference type="EMBL" id="JADGJW010000088">
    <property type="protein sequence ID" value="KAJ3224589.1"/>
    <property type="molecule type" value="Genomic_DNA"/>
</dbReference>
<dbReference type="SUPFAM" id="SSF52540">
    <property type="entry name" value="P-loop containing nucleoside triphosphate hydrolases"/>
    <property type="match status" value="1"/>
</dbReference>
<dbReference type="Gene3D" id="1.10.1300.10">
    <property type="entry name" value="3'5'-cyclic nucleotide phosphodiesterase, catalytic domain"/>
    <property type="match status" value="1"/>
</dbReference>
<feature type="binding site" evidence="5">
    <location>
        <position position="1903"/>
    </location>
    <ligand>
        <name>Zn(2+)</name>
        <dbReference type="ChEBI" id="CHEBI:29105"/>
        <label>1</label>
    </ligand>
</feature>
<dbReference type="Gene3D" id="3.30.450.40">
    <property type="match status" value="1"/>
</dbReference>
<evidence type="ECO:0000259" key="8">
    <source>
        <dbReference type="PROSITE" id="PS50011"/>
    </source>
</evidence>
<sequence>MAGLLLIPEYSDYELLHYNPNNSLIVQRARCKENPQQSVICKGLTNFDQYENEKLKMEFEILNSIHEKLEQYERQKNDLNSLSLDDLCYSVKDVRRGSQELRRFQSLKCGTNIQNPSWRIVKPKGLKMYNDNCYLILEDFGGQPLRQYLSSNIANGCNIGNNATAPHSSINIEEFLLIAHQLSEALDIIHSMEIIHKDINPDNIVIKKIINEYGKLKTYIQLIDFNLAKVNRHDNEQGEFFQGTLAYMSPEQTGRTEQTLDHRTDFYSMGIMLWEFLIGKTPYDYEADDVAEYIHSHLALELDAPEEVDSTIPHIISELVMKLASKLPEDRYQSASGLRFDIEAMLAHIKNYKEACGLNIDEYLDNSRMLECFTDLDMVLGLKDLSDKLYIPDLIFGRELEYKKLVEAYQRVSMGIQSREVCFVSGPFGLGKSSLVNKLHRHINDNSGCFVSGKYDAYTKGGTYSGILEAMRNAINSFLALSHEEFNEWSEILKNSVSKENLQILAELLPDLTFLTGIQQGNQAALSESDKISVNKREADEDSIEFIKEVLVDNTVSHLLILLTCRTKNSIENNILSDIVNSVHNNPNTPVITQIPLSPITASHVLEMLEKVFFPLASNHGDLNALASLIQAKTLGNPYHIKEFLKHADRMGFVYLNRHQEGWSWDLQAIEQMAMADNVVDFMLLRMKDLPEETLHLLKIAACYGNKFDFRSLSTISEINTHLVSNHLWIAMKEGFLISSSDSKFSKVPIRLSRSSSNLSPPLISSCPKLFSKPSEKHSVIVERILSKSGNQSHSPLDLEFCHERIQKAAYAMLKETENKTIHLKIAQLIQKKFYDSECIDENVFELVEHFNEAEDLLYEPGILVYGAKLNYIGAVRAKKTYANLKAKQLFQQGLKFFKKLDTLNFDFENNCIENDFEGNNFDLNDLKIKLIKGLILTHEIEDEMDEAEVLCKELLAISKSTVNRISATQILIGIHSSQYRYKDMLELALKELTNSGVDISTNKPSLHHALVDEFQKFDNFISNNNLLELQCKPVLDEAQQLIQNLLQSAFDAAEKIGCNELGDLLVLMGCNSILKNGFGKKSALFFASVTRIYFEQPTSQFPDMQKLKLITEFTSKLIQNSVTEDKIKALFNQFNYGQAYVLTQRRQIEGLLRSTFMLSKEIANQKFAMHAASQLLTFQLHQGQPTALLRETSKLMQTTAYKNLSPASNTWSMIVMCLDALCFNSEIATYTSLPVTLKNTLDAINFMYLVIYEHSEAAAMCKSLAANIVAHKPYVRNITISVLSVRVLCMEYTNCEKGNLKSVKSQIDKRLDEDSYKKEILQLINEKISWLKNFTSDLGNEQHCKYLIAIAERDRITGNIWSAVHNYESAIEHAHKNGFIMWEAYATELMAKCFVEQQNRRLSKVCMSTAYSLWKNWGSEGKMKQLISLYSEYLPEQLSSSLRQSGYKGPTGSNFRASINSSASTTANNLDVTTMLKVTQSITNESNLEELLAKVIKYVMVNACARKAVLALNEGGKLFVKAHAVTMEGDEQTKVLKDSIPIEKIGLHGEGSLPLSIILFVYRSREFIVLQDAVSDQMYGKDTYIRQYVPRSILCIPIVHQNAVSGVLYLENDTQLGVFNADRVELIKSLMASTSIAIENAKLTKRNNELIIALKHTQKDVNSLNAGPKYNIDAPIKKTIDVLSAMKSSLSIDDPTIQQIDYVMKMLTSSDLFSSNIDDINDEQGRGIDQDTKTWIENSLLQKYTRKPGVDREESEDSMMFGSDQNEESTPRSPSKLTVFRGASELSPLNYPEILALLELSSTQEFDVFKLQEATHGRPLYFLGCHLLEKYGLIKHFNLSESTVRKFFETIEANYHNIPFHNSSHGSDVLQTVNLLLLSDAKMASYFSKLEILAALIASAVHDVDHPGLNNNFLVQSNQKIAVLYNDVSVLEFHHASKAFQIASNPESNIFTGMAKDQFRDVRKLIISMVVATDMAQHFQYINKLKGKIVTSSLRLEDAVDRTLVLEMAIKCADLNNPSKPTEQCTKWVYNLMKEFFVQGDLERKMGIPVTMFMDRNDMNIPKCQIGFIDILVTPLFDSWSQCIKTDFSRYCMENLVKNRAYWESLLCNPDAVPKFPPEENEYFDMDYLNERFFGSQAFGSITPPQPITSQQQSNKDKILRSPTKSPVARGSMKRTVSNGAQKSPSTASPQYNLNSSNIQPTSTKNRPMIKIASVPPLPGANRLQTLPDLPNKVVQYALSTNSNLNPSQKSNSNS</sequence>
<dbReference type="InterPro" id="IPR023174">
    <property type="entry name" value="PDEase_CS"/>
</dbReference>
<dbReference type="PANTHER" id="PTHR11347">
    <property type="entry name" value="CYCLIC NUCLEOTIDE PHOSPHODIESTERASE"/>
    <property type="match status" value="1"/>
</dbReference>
<proteinExistence type="inferred from homology"/>
<feature type="region of interest" description="Disordered" evidence="7">
    <location>
        <begin position="1747"/>
        <end position="1776"/>
    </location>
</feature>
<feature type="binding site" evidence="5">
    <location>
        <position position="1866"/>
    </location>
    <ligand>
        <name>Zn(2+)</name>
        <dbReference type="ChEBI" id="CHEBI:29105"/>
        <label>1</label>
    </ligand>
</feature>
<dbReference type="PROSITE" id="PS50011">
    <property type="entry name" value="PROTEIN_KINASE_DOM"/>
    <property type="match status" value="1"/>
</dbReference>
<evidence type="ECO:0000256" key="4">
    <source>
        <dbReference type="PIRSR" id="PIRSR623088-2"/>
    </source>
</evidence>
<dbReference type="InterPro" id="IPR029016">
    <property type="entry name" value="GAF-like_dom_sf"/>
</dbReference>
<dbReference type="Gene3D" id="1.10.510.10">
    <property type="entry name" value="Transferase(Phosphotransferase) domain 1"/>
    <property type="match status" value="1"/>
</dbReference>
<feature type="binding site" evidence="4">
    <location>
        <position position="2015"/>
    </location>
    <ligand>
        <name>AMP</name>
        <dbReference type="ChEBI" id="CHEBI:456215"/>
    </ligand>
</feature>
<dbReference type="GO" id="GO:0046872">
    <property type="term" value="F:metal ion binding"/>
    <property type="evidence" value="ECO:0007669"/>
    <property type="project" value="UniProtKB-KW"/>
</dbReference>
<feature type="binding site" evidence="4">
    <location>
        <position position="2066"/>
    </location>
    <ligand>
        <name>AMP</name>
        <dbReference type="ChEBI" id="CHEBI:456215"/>
    </ligand>
</feature>
<dbReference type="InterPro" id="IPR002073">
    <property type="entry name" value="PDEase_catalytic_dom"/>
</dbReference>
<dbReference type="Gene3D" id="3.40.50.300">
    <property type="entry name" value="P-loop containing nucleotide triphosphate hydrolases"/>
    <property type="match status" value="1"/>
</dbReference>
<dbReference type="GO" id="GO:0004114">
    <property type="term" value="F:3',5'-cyclic-nucleotide phosphodiesterase activity"/>
    <property type="evidence" value="ECO:0007669"/>
    <property type="project" value="InterPro"/>
</dbReference>
<evidence type="ECO:0000256" key="7">
    <source>
        <dbReference type="SAM" id="MobiDB-lite"/>
    </source>
</evidence>
<dbReference type="GO" id="GO:0005524">
    <property type="term" value="F:ATP binding"/>
    <property type="evidence" value="ECO:0007669"/>
    <property type="project" value="InterPro"/>
</dbReference>
<gene>
    <name evidence="10" type="ORF">HK099_008198</name>
</gene>
<evidence type="ECO:0000256" key="2">
    <source>
        <dbReference type="ARBA" id="ARBA00022801"/>
    </source>
</evidence>
<dbReference type="InterPro" id="IPR027417">
    <property type="entry name" value="P-loop_NTPase"/>
</dbReference>
<feature type="region of interest" description="Disordered" evidence="7">
    <location>
        <begin position="2142"/>
        <end position="2230"/>
    </location>
</feature>
<reference evidence="10" key="1">
    <citation type="submission" date="2020-05" db="EMBL/GenBank/DDBJ databases">
        <title>Phylogenomic resolution of chytrid fungi.</title>
        <authorList>
            <person name="Stajich J.E."/>
            <person name="Amses K."/>
            <person name="Simmons R."/>
            <person name="Seto K."/>
            <person name="Myers J."/>
            <person name="Bonds A."/>
            <person name="Quandt C.A."/>
            <person name="Barry K."/>
            <person name="Liu P."/>
            <person name="Grigoriev I."/>
            <person name="Longcore J.E."/>
            <person name="James T.Y."/>
        </authorList>
    </citation>
    <scope>NUCLEOTIDE SEQUENCE</scope>
    <source>
        <strain evidence="10">JEL0476</strain>
    </source>
</reference>
<dbReference type="GO" id="GO:0007165">
    <property type="term" value="P:signal transduction"/>
    <property type="evidence" value="ECO:0007669"/>
    <property type="project" value="InterPro"/>
</dbReference>
<feature type="active site" description="Proton donor" evidence="3">
    <location>
        <position position="1862"/>
    </location>
</feature>
<dbReference type="PROSITE" id="PS51845">
    <property type="entry name" value="PDEASE_I_2"/>
    <property type="match status" value="1"/>
</dbReference>
<dbReference type="Pfam" id="PF13191">
    <property type="entry name" value="AAA_16"/>
    <property type="match status" value="1"/>
</dbReference>
<evidence type="ECO:0000256" key="1">
    <source>
        <dbReference type="ARBA" id="ARBA00022723"/>
    </source>
</evidence>
<dbReference type="SUPFAM" id="SSF55781">
    <property type="entry name" value="GAF domain-like"/>
    <property type="match status" value="1"/>
</dbReference>
<dbReference type="InterPro" id="IPR000719">
    <property type="entry name" value="Prot_kinase_dom"/>
</dbReference>
<dbReference type="InterPro" id="IPR011009">
    <property type="entry name" value="Kinase-like_dom_sf"/>
</dbReference>
<organism evidence="10 11">
    <name type="scientific">Clydaea vesicula</name>
    <dbReference type="NCBI Taxonomy" id="447962"/>
    <lineage>
        <taxon>Eukaryota</taxon>
        <taxon>Fungi</taxon>
        <taxon>Fungi incertae sedis</taxon>
        <taxon>Chytridiomycota</taxon>
        <taxon>Chytridiomycota incertae sedis</taxon>
        <taxon>Chytridiomycetes</taxon>
        <taxon>Lobulomycetales</taxon>
        <taxon>Lobulomycetaceae</taxon>
        <taxon>Clydaea</taxon>
    </lineage>
</organism>
<dbReference type="InterPro" id="IPR023088">
    <property type="entry name" value="PDEase"/>
</dbReference>
<evidence type="ECO:0000313" key="11">
    <source>
        <dbReference type="Proteomes" id="UP001211065"/>
    </source>
</evidence>
<evidence type="ECO:0000256" key="3">
    <source>
        <dbReference type="PIRSR" id="PIRSR623088-1"/>
    </source>
</evidence>
<feature type="domain" description="Protein kinase" evidence="8">
    <location>
        <begin position="1"/>
        <end position="346"/>
    </location>
</feature>
<comment type="cofactor">
    <cofactor evidence="6">
        <name>a divalent metal cation</name>
        <dbReference type="ChEBI" id="CHEBI:60240"/>
    </cofactor>
    <text evidence="6">Binds 2 divalent metal cations per subunit. Site 1 may preferentially bind zinc ions, while site 2 has a preference for magnesium and/or manganese ions.</text>
</comment>